<feature type="compositionally biased region" description="Basic and acidic residues" evidence="1">
    <location>
        <begin position="54"/>
        <end position="66"/>
    </location>
</feature>
<feature type="region of interest" description="Disordered" evidence="1">
    <location>
        <begin position="36"/>
        <end position="66"/>
    </location>
</feature>
<accession>A0ABY8FV04</accession>
<dbReference type="Proteomes" id="UP001215827">
    <property type="component" value="Chromosome"/>
</dbReference>
<dbReference type="InterPro" id="IPR019056">
    <property type="entry name" value="Phage_TAC_6"/>
</dbReference>
<proteinExistence type="predicted"/>
<name>A0ABY8FV04_9SPHN</name>
<gene>
    <name evidence="2" type="ORF">P7228_07175</name>
</gene>
<evidence type="ECO:0000256" key="1">
    <source>
        <dbReference type="SAM" id="MobiDB-lite"/>
    </source>
</evidence>
<evidence type="ECO:0000313" key="3">
    <source>
        <dbReference type="Proteomes" id="UP001215827"/>
    </source>
</evidence>
<reference evidence="2 3" key="1">
    <citation type="submission" date="2023-03" db="EMBL/GenBank/DDBJ databases">
        <title>Altererythrobacter sp. CAU 1644 isolated from sand.</title>
        <authorList>
            <person name="Kim W."/>
        </authorList>
    </citation>
    <scope>NUCLEOTIDE SEQUENCE [LARGE SCALE GENOMIC DNA]</scope>
    <source>
        <strain evidence="2 3">CAU 1644</strain>
    </source>
</reference>
<evidence type="ECO:0000313" key="2">
    <source>
        <dbReference type="EMBL" id="WFL78837.1"/>
    </source>
</evidence>
<dbReference type="EMBL" id="CP121106">
    <property type="protein sequence ID" value="WFL78837.1"/>
    <property type="molecule type" value="Genomic_DNA"/>
</dbReference>
<dbReference type="RefSeq" id="WP_278017526.1">
    <property type="nucleotide sequence ID" value="NZ_CP121106.1"/>
</dbReference>
<sequence>MSDTFARSARELAAVSAQALGWKPDEFWRATPEELATSLADPRAPGAEGALSRSDLETLMERDRNG</sequence>
<organism evidence="2 3">
    <name type="scientific">Altererythrobacter arenosus</name>
    <dbReference type="NCBI Taxonomy" id="3032592"/>
    <lineage>
        <taxon>Bacteria</taxon>
        <taxon>Pseudomonadati</taxon>
        <taxon>Pseudomonadota</taxon>
        <taxon>Alphaproteobacteria</taxon>
        <taxon>Sphingomonadales</taxon>
        <taxon>Erythrobacteraceae</taxon>
        <taxon>Altererythrobacter</taxon>
    </lineage>
</organism>
<protein>
    <submittedName>
        <fullName evidence="2">Phage tail assembly chaperone</fullName>
    </submittedName>
</protein>
<keyword evidence="3" id="KW-1185">Reference proteome</keyword>
<dbReference type="Pfam" id="PF09550">
    <property type="entry name" value="Phage_TAC_6"/>
    <property type="match status" value="1"/>
</dbReference>